<dbReference type="Proteomes" id="UP001628091">
    <property type="component" value="Unassembled WGS sequence"/>
</dbReference>
<dbReference type="InterPro" id="IPR029039">
    <property type="entry name" value="Flavoprotein-like_sf"/>
</dbReference>
<keyword evidence="5" id="KW-0520">NAD</keyword>
<name>A0ABQ0H456_9HYPH</name>
<dbReference type="Gene3D" id="3.40.50.360">
    <property type="match status" value="1"/>
</dbReference>
<keyword evidence="3 5" id="KW-0288">FMN</keyword>
<dbReference type="PANTHER" id="PTHR30546:SF23">
    <property type="entry name" value="FLAVOPROTEIN-LIKE PROTEIN YCP4-RELATED"/>
    <property type="match status" value="1"/>
</dbReference>
<keyword evidence="8" id="KW-1185">Reference proteome</keyword>
<evidence type="ECO:0000256" key="1">
    <source>
        <dbReference type="ARBA" id="ARBA00006961"/>
    </source>
</evidence>
<dbReference type="Pfam" id="PF03358">
    <property type="entry name" value="FMN_red"/>
    <property type="match status" value="1"/>
</dbReference>
<sequence>MVKVLVLYYSSYGHIEEMAAAVAEGVRETGARAVLKRVPEIVPDHVARKAGYKLDQAAEIATVEELADYDAIIIGTPTRFGNMAAQMKNFLDQAGGLWARDALVGRVGSVFTSTGSQHGGQESTILSTHIVLLHLGMLIAGLPYTFKGQLRMDEITGGSPYGASTLADDGNGGNRLPSDNELQGARFQGRHVAELARALAAARVKEVA</sequence>
<feature type="domain" description="Flavodoxin-like" evidence="6">
    <location>
        <begin position="4"/>
        <end position="192"/>
    </location>
</feature>
<reference evidence="7 8" key="1">
    <citation type="submission" date="2024-10" db="EMBL/GenBank/DDBJ databases">
        <title>Isolation, draft genome sequencing and identification of Phyllobacterium sp. NSA23, isolated from leaf soil.</title>
        <authorList>
            <person name="Akita H."/>
        </authorList>
    </citation>
    <scope>NUCLEOTIDE SEQUENCE [LARGE SCALE GENOMIC DNA]</scope>
    <source>
        <strain evidence="7 8">NSA23</strain>
    </source>
</reference>
<comment type="caution">
    <text evidence="7">The sequence shown here is derived from an EMBL/GenBank/DDBJ whole genome shotgun (WGS) entry which is preliminary data.</text>
</comment>
<comment type="caution">
    <text evidence="5">Lacks conserved residue(s) required for the propagation of feature annotation.</text>
</comment>
<comment type="cofactor">
    <cofactor evidence="5">
        <name>FMN</name>
        <dbReference type="ChEBI" id="CHEBI:58210"/>
    </cofactor>
    <text evidence="5">Binds 1 FMN per monomer.</text>
</comment>
<dbReference type="InterPro" id="IPR008254">
    <property type="entry name" value="Flavodoxin/NO_synth"/>
</dbReference>
<feature type="binding site" evidence="5">
    <location>
        <begin position="10"/>
        <end position="15"/>
    </location>
    <ligand>
        <name>FMN</name>
        <dbReference type="ChEBI" id="CHEBI:58210"/>
    </ligand>
</feature>
<dbReference type="PROSITE" id="PS50902">
    <property type="entry name" value="FLAVODOXIN_LIKE"/>
    <property type="match status" value="1"/>
</dbReference>
<dbReference type="InterPro" id="IPR010089">
    <property type="entry name" value="Flavoprotein_WrbA-like"/>
</dbReference>
<feature type="binding site" evidence="5">
    <location>
        <begin position="78"/>
        <end position="80"/>
    </location>
    <ligand>
        <name>FMN</name>
        <dbReference type="ChEBI" id="CHEBI:58210"/>
    </ligand>
</feature>
<feature type="binding site" evidence="5">
    <location>
        <position position="134"/>
    </location>
    <ligand>
        <name>FMN</name>
        <dbReference type="ChEBI" id="CHEBI:58210"/>
    </ligand>
</feature>
<evidence type="ECO:0000256" key="5">
    <source>
        <dbReference type="HAMAP-Rule" id="MF_01017"/>
    </source>
</evidence>
<dbReference type="EMBL" id="BAAFZP010000002">
    <property type="protein sequence ID" value="GAB1583710.1"/>
    <property type="molecule type" value="Genomic_DNA"/>
</dbReference>
<evidence type="ECO:0000259" key="6">
    <source>
        <dbReference type="PROSITE" id="PS50902"/>
    </source>
</evidence>
<organism evidence="7 8">
    <name type="scientific">Phyllobacterium phragmitis</name>
    <dbReference type="NCBI Taxonomy" id="2670329"/>
    <lineage>
        <taxon>Bacteria</taxon>
        <taxon>Pseudomonadati</taxon>
        <taxon>Pseudomonadota</taxon>
        <taxon>Alphaproteobacteria</taxon>
        <taxon>Hyphomicrobiales</taxon>
        <taxon>Phyllobacteriaceae</taxon>
        <taxon>Phyllobacterium</taxon>
    </lineage>
</organism>
<dbReference type="NCBIfam" id="NF002999">
    <property type="entry name" value="PRK03767.1"/>
    <property type="match status" value="1"/>
</dbReference>
<dbReference type="EC" id="1.6.5.2" evidence="5"/>
<keyword evidence="5" id="KW-0547">Nucleotide-binding</keyword>
<feature type="binding site" evidence="5">
    <location>
        <position position="12"/>
    </location>
    <ligand>
        <name>NAD(+)</name>
        <dbReference type="ChEBI" id="CHEBI:57540"/>
    </ligand>
</feature>
<feature type="binding site" evidence="5">
    <location>
        <position position="98"/>
    </location>
    <ligand>
        <name>substrate</name>
    </ligand>
</feature>
<dbReference type="NCBIfam" id="TIGR01755">
    <property type="entry name" value="flav_wrbA"/>
    <property type="match status" value="1"/>
</dbReference>
<dbReference type="InterPro" id="IPR037513">
    <property type="entry name" value="NQO"/>
</dbReference>
<evidence type="ECO:0000313" key="8">
    <source>
        <dbReference type="Proteomes" id="UP001628091"/>
    </source>
</evidence>
<keyword evidence="2 5" id="KW-0285">Flavoprotein</keyword>
<keyword evidence="5" id="KW-0521">NADP</keyword>
<dbReference type="PANTHER" id="PTHR30546">
    <property type="entry name" value="FLAVODOXIN-RELATED PROTEIN WRBA-RELATED"/>
    <property type="match status" value="1"/>
</dbReference>
<proteinExistence type="inferred from homology"/>
<dbReference type="InterPro" id="IPR005025">
    <property type="entry name" value="FMN_Rdtase-like_dom"/>
</dbReference>
<keyword evidence="4 5" id="KW-0560">Oxidoreductase</keyword>
<protein>
    <recommendedName>
        <fullName evidence="5">NAD(P)H dehydrogenase (quinone)</fullName>
        <ecNumber evidence="5">1.6.5.2</ecNumber>
    </recommendedName>
    <alternativeName>
        <fullName evidence="5">NAD(P)H:quinone oxidoreductase</fullName>
        <shortName evidence="5">NQO</shortName>
    </alternativeName>
</protein>
<dbReference type="RefSeq" id="WP_407866269.1">
    <property type="nucleotide sequence ID" value="NZ_BAAFZP010000002.1"/>
</dbReference>
<dbReference type="SUPFAM" id="SSF52218">
    <property type="entry name" value="Flavoproteins"/>
    <property type="match status" value="1"/>
</dbReference>
<dbReference type="HAMAP" id="MF_01017">
    <property type="entry name" value="NQOR"/>
    <property type="match status" value="1"/>
</dbReference>
<comment type="catalytic activity">
    <reaction evidence="5">
        <text>a quinone + NADH + H(+) = a quinol + NAD(+)</text>
        <dbReference type="Rhea" id="RHEA:46160"/>
        <dbReference type="ChEBI" id="CHEBI:15378"/>
        <dbReference type="ChEBI" id="CHEBI:24646"/>
        <dbReference type="ChEBI" id="CHEBI:57540"/>
        <dbReference type="ChEBI" id="CHEBI:57945"/>
        <dbReference type="ChEBI" id="CHEBI:132124"/>
        <dbReference type="EC" id="1.6.5.2"/>
    </reaction>
</comment>
<evidence type="ECO:0000256" key="2">
    <source>
        <dbReference type="ARBA" id="ARBA00022630"/>
    </source>
</evidence>
<gene>
    <name evidence="7" type="primary">wrbA_2</name>
    <name evidence="7" type="ORF">PPNSA23_36530</name>
</gene>
<evidence type="ECO:0000313" key="7">
    <source>
        <dbReference type="EMBL" id="GAB1583710.1"/>
    </source>
</evidence>
<evidence type="ECO:0000256" key="4">
    <source>
        <dbReference type="ARBA" id="ARBA00023002"/>
    </source>
</evidence>
<comment type="catalytic activity">
    <reaction evidence="5">
        <text>a quinone + NADPH + H(+) = a quinol + NADP(+)</text>
        <dbReference type="Rhea" id="RHEA:46164"/>
        <dbReference type="ChEBI" id="CHEBI:15378"/>
        <dbReference type="ChEBI" id="CHEBI:24646"/>
        <dbReference type="ChEBI" id="CHEBI:57783"/>
        <dbReference type="ChEBI" id="CHEBI:58349"/>
        <dbReference type="ChEBI" id="CHEBI:132124"/>
        <dbReference type="EC" id="1.6.5.2"/>
    </reaction>
</comment>
<accession>A0ABQ0H456</accession>
<evidence type="ECO:0000256" key="3">
    <source>
        <dbReference type="ARBA" id="ARBA00022643"/>
    </source>
</evidence>
<comment type="similarity">
    <text evidence="1 5">Belongs to the WrbA family.</text>
</comment>